<accession>A0A9N9IZN1</accession>
<dbReference type="Proteomes" id="UP000789405">
    <property type="component" value="Unassembled WGS sequence"/>
</dbReference>
<protein>
    <submittedName>
        <fullName evidence="2">15901_t:CDS:1</fullName>
    </submittedName>
</protein>
<gene>
    <name evidence="2" type="ORF">DERYTH_LOCUS17540</name>
</gene>
<evidence type="ECO:0000256" key="1">
    <source>
        <dbReference type="SAM" id="MobiDB-lite"/>
    </source>
</evidence>
<dbReference type="EMBL" id="CAJVPY010016651">
    <property type="protein sequence ID" value="CAG8758096.1"/>
    <property type="molecule type" value="Genomic_DNA"/>
</dbReference>
<dbReference type="OrthoDB" id="2408609at2759"/>
<feature type="region of interest" description="Disordered" evidence="1">
    <location>
        <begin position="1"/>
        <end position="30"/>
    </location>
</feature>
<reference evidence="2" key="1">
    <citation type="submission" date="2021-06" db="EMBL/GenBank/DDBJ databases">
        <authorList>
            <person name="Kallberg Y."/>
            <person name="Tangrot J."/>
            <person name="Rosling A."/>
        </authorList>
    </citation>
    <scope>NUCLEOTIDE SEQUENCE</scope>
    <source>
        <strain evidence="2">MA453B</strain>
    </source>
</reference>
<evidence type="ECO:0000313" key="2">
    <source>
        <dbReference type="EMBL" id="CAG8758096.1"/>
    </source>
</evidence>
<evidence type="ECO:0000313" key="3">
    <source>
        <dbReference type="Proteomes" id="UP000789405"/>
    </source>
</evidence>
<organism evidence="2 3">
    <name type="scientific">Dentiscutata erythropus</name>
    <dbReference type="NCBI Taxonomy" id="1348616"/>
    <lineage>
        <taxon>Eukaryota</taxon>
        <taxon>Fungi</taxon>
        <taxon>Fungi incertae sedis</taxon>
        <taxon>Mucoromycota</taxon>
        <taxon>Glomeromycotina</taxon>
        <taxon>Glomeromycetes</taxon>
        <taxon>Diversisporales</taxon>
        <taxon>Gigasporaceae</taxon>
        <taxon>Dentiscutata</taxon>
    </lineage>
</organism>
<keyword evidence="3" id="KW-1185">Reference proteome</keyword>
<sequence length="123" mass="14724">MEFIMKKKEYDDNSENKDSKNENSENEKVQDRFSFHKQRCVIDSNDNTIIRRHTYEYSYAYLHESEKAILAENRRDKNLEMIDCSWHINLIFPKTAEGIHINSIVGSYNHEMNSLISEIALWY</sequence>
<proteinExistence type="predicted"/>
<name>A0A9N9IZN1_9GLOM</name>
<comment type="caution">
    <text evidence="2">The sequence shown here is derived from an EMBL/GenBank/DDBJ whole genome shotgun (WGS) entry which is preliminary data.</text>
</comment>
<dbReference type="AlphaFoldDB" id="A0A9N9IZN1"/>